<accession>A0A0W0F1Z3</accession>
<comment type="caution">
    <text evidence="1">The sequence shown here is derived from an EMBL/GenBank/DDBJ whole genome shotgun (WGS) entry which is preliminary data.</text>
</comment>
<dbReference type="EMBL" id="LATX01002388">
    <property type="protein sequence ID" value="KTB30347.1"/>
    <property type="molecule type" value="Genomic_DNA"/>
</dbReference>
<dbReference type="InterPro" id="IPR022036">
    <property type="entry name" value="DUF3605"/>
</dbReference>
<dbReference type="eggNOG" id="ENOG502S263">
    <property type="taxonomic scope" value="Eukaryota"/>
</dbReference>
<dbReference type="PANTHER" id="PTHR35020:SF2">
    <property type="entry name" value="N-ACETYLGLUCOSAMINE-INDUCED PROTEIN 1"/>
    <property type="match status" value="1"/>
</dbReference>
<protein>
    <submittedName>
        <fullName evidence="1">Uncharacterized protein</fullName>
    </submittedName>
</protein>
<dbReference type="Pfam" id="PF12239">
    <property type="entry name" value="DUF3605"/>
    <property type="match status" value="2"/>
</dbReference>
<dbReference type="PANTHER" id="PTHR35020">
    <property type="entry name" value="N-ACETYLGLUCOSAMINE-INDUCED PROTEIN 1"/>
    <property type="match status" value="1"/>
</dbReference>
<dbReference type="GO" id="GO:0006044">
    <property type="term" value="P:N-acetylglucosamine metabolic process"/>
    <property type="evidence" value="ECO:0007669"/>
    <property type="project" value="TreeGrafter"/>
</dbReference>
<sequence>MPIDLTSESVSLGTGPPTREELLVYYPPKFTWDHDLGLLKRDRALQQRYNEWSVGIKQEYGTMVSYLLKHRLQWGKPDTISVLLSAHREADLRAYSERQGVSEDSEVPAPQYFTRDIPSKYISIIQNDWPYSVPVDIEHTLIWTKVPIYHPGIVDPSIAARIAQDGIWGFTGLTSPPPSPSTLSSCLPALSEWGVTEDKMIVSPKGTPEEEVLVEKVGVEVNEFVKRRWNEDEWETAWFVNPPRLQSIPDLAHIHVFARQKTTRA</sequence>
<dbReference type="Proteomes" id="UP000054988">
    <property type="component" value="Unassembled WGS sequence"/>
</dbReference>
<gene>
    <name evidence="1" type="ORF">WG66_17105</name>
</gene>
<name>A0A0W0F1Z3_MONRR</name>
<dbReference type="GO" id="GO:0005737">
    <property type="term" value="C:cytoplasm"/>
    <property type="evidence" value="ECO:0007669"/>
    <property type="project" value="TreeGrafter"/>
</dbReference>
<reference evidence="1 2" key="1">
    <citation type="submission" date="2015-12" db="EMBL/GenBank/DDBJ databases">
        <title>Draft genome sequence of Moniliophthora roreri, the causal agent of frosty pod rot of cacao.</title>
        <authorList>
            <person name="Aime M.C."/>
            <person name="Diaz-Valderrama J.R."/>
            <person name="Kijpornyongpan T."/>
            <person name="Phillips-Mora W."/>
        </authorList>
    </citation>
    <scope>NUCLEOTIDE SEQUENCE [LARGE SCALE GENOMIC DNA]</scope>
    <source>
        <strain evidence="1 2">MCA 2952</strain>
    </source>
</reference>
<dbReference type="AlphaFoldDB" id="A0A0W0F1Z3"/>
<evidence type="ECO:0000313" key="1">
    <source>
        <dbReference type="EMBL" id="KTB30347.1"/>
    </source>
</evidence>
<organism evidence="1 2">
    <name type="scientific">Moniliophthora roreri</name>
    <name type="common">Frosty pod rot fungus</name>
    <name type="synonym">Monilia roreri</name>
    <dbReference type="NCBI Taxonomy" id="221103"/>
    <lineage>
        <taxon>Eukaryota</taxon>
        <taxon>Fungi</taxon>
        <taxon>Dikarya</taxon>
        <taxon>Basidiomycota</taxon>
        <taxon>Agaricomycotina</taxon>
        <taxon>Agaricomycetes</taxon>
        <taxon>Agaricomycetidae</taxon>
        <taxon>Agaricales</taxon>
        <taxon>Marasmiineae</taxon>
        <taxon>Marasmiaceae</taxon>
        <taxon>Moniliophthora</taxon>
    </lineage>
</organism>
<proteinExistence type="predicted"/>
<evidence type="ECO:0000313" key="2">
    <source>
        <dbReference type="Proteomes" id="UP000054988"/>
    </source>
</evidence>